<keyword evidence="3" id="KW-1003">Cell membrane</keyword>
<evidence type="ECO:0000256" key="1">
    <source>
        <dbReference type="ARBA" id="ARBA00004651"/>
    </source>
</evidence>
<comment type="subcellular location">
    <subcellularLocation>
        <location evidence="1">Cell membrane</location>
        <topology evidence="1">Multi-pass membrane protein</topology>
    </subcellularLocation>
</comment>
<dbReference type="InterPro" id="IPR035906">
    <property type="entry name" value="MetI-like_sf"/>
</dbReference>
<feature type="compositionally biased region" description="Basic residues" evidence="7">
    <location>
        <begin position="304"/>
        <end position="314"/>
    </location>
</feature>
<feature type="region of interest" description="Disordered" evidence="7">
    <location>
        <begin position="261"/>
        <end position="314"/>
    </location>
</feature>
<dbReference type="CDD" id="cd06261">
    <property type="entry name" value="TM_PBP2"/>
    <property type="match status" value="1"/>
</dbReference>
<evidence type="ECO:0000256" key="3">
    <source>
        <dbReference type="ARBA" id="ARBA00022475"/>
    </source>
</evidence>
<keyword evidence="2" id="KW-0813">Transport</keyword>
<dbReference type="PANTHER" id="PTHR43744">
    <property type="entry name" value="ABC TRANSPORTER PERMEASE PROTEIN MG189-RELATED-RELATED"/>
    <property type="match status" value="1"/>
</dbReference>
<protein>
    <submittedName>
        <fullName evidence="10">Multiple sugar transport system permease protein</fullName>
    </submittedName>
</protein>
<keyword evidence="6 8" id="KW-0472">Membrane</keyword>
<organism evidence="10 11">
    <name type="scientific">Actinokineospora alba</name>
    <dbReference type="NCBI Taxonomy" id="504798"/>
    <lineage>
        <taxon>Bacteria</taxon>
        <taxon>Bacillati</taxon>
        <taxon>Actinomycetota</taxon>
        <taxon>Actinomycetes</taxon>
        <taxon>Pseudonocardiales</taxon>
        <taxon>Pseudonocardiaceae</taxon>
        <taxon>Actinokineospora</taxon>
    </lineage>
</organism>
<reference evidence="11" key="1">
    <citation type="submission" date="2016-10" db="EMBL/GenBank/DDBJ databases">
        <authorList>
            <person name="Varghese N."/>
            <person name="Submissions S."/>
        </authorList>
    </citation>
    <scope>NUCLEOTIDE SEQUENCE [LARGE SCALE GENOMIC DNA]</scope>
    <source>
        <strain evidence="11">IBRC-M 10655</strain>
    </source>
</reference>
<accession>A0A1H0TSE3</accession>
<keyword evidence="10" id="KW-0762">Sugar transport</keyword>
<gene>
    <name evidence="10" type="ORF">SAMN05192558_110158</name>
</gene>
<dbReference type="STRING" id="504798.SAMN05421871_110158"/>
<evidence type="ECO:0000256" key="2">
    <source>
        <dbReference type="ARBA" id="ARBA00022448"/>
    </source>
</evidence>
<sequence>MNTRSLGAVAVTLVFGASLVLLLSGSLHEPGGPPPLTPDLVPDPLSTKGYTEATALGALAQATLNSVLVCVIAVPLSVLVAATAGFALSQVAPRVARPVIALSLVALMVPAISLLVPRFALFRALDLTGTLAPLVAPALIATSPLYPLVYYLAFRAVPSELYDACRLEDMSPLRVWWRVGMPLVRPVTAGVAALTFVLTWSNFLDPLVFLYERDTFTLPLALRSLATLDPSDFPVFLAGAVLATAPALLVSPSRNEVCDSGRTKDEVGAGPGRVCGRGAGGDGLRVERGRPRSGGRGEPAGVRRPARTRRLPQA</sequence>
<evidence type="ECO:0000256" key="6">
    <source>
        <dbReference type="ARBA" id="ARBA00023136"/>
    </source>
</evidence>
<feature type="transmembrane region" description="Helical" evidence="8">
    <location>
        <begin position="66"/>
        <end position="88"/>
    </location>
</feature>
<dbReference type="AlphaFoldDB" id="A0A1H0TSE3"/>
<proteinExistence type="predicted"/>
<dbReference type="RefSeq" id="WP_228770130.1">
    <property type="nucleotide sequence ID" value="NZ_FNDV01000010.1"/>
</dbReference>
<evidence type="ECO:0000256" key="4">
    <source>
        <dbReference type="ARBA" id="ARBA00022692"/>
    </source>
</evidence>
<dbReference type="InterPro" id="IPR000515">
    <property type="entry name" value="MetI-like"/>
</dbReference>
<evidence type="ECO:0000313" key="10">
    <source>
        <dbReference type="EMBL" id="SDP56715.1"/>
    </source>
</evidence>
<feature type="transmembrane region" description="Helical" evidence="8">
    <location>
        <begin position="100"/>
        <end position="122"/>
    </location>
</feature>
<dbReference type="Proteomes" id="UP000199651">
    <property type="component" value="Unassembled WGS sequence"/>
</dbReference>
<feature type="compositionally biased region" description="Gly residues" evidence="7">
    <location>
        <begin position="269"/>
        <end position="283"/>
    </location>
</feature>
<dbReference type="Gene3D" id="1.10.3720.10">
    <property type="entry name" value="MetI-like"/>
    <property type="match status" value="1"/>
</dbReference>
<name>A0A1H0TSE3_9PSEU</name>
<feature type="transmembrane region" description="Helical" evidence="8">
    <location>
        <begin position="233"/>
        <end position="250"/>
    </location>
</feature>
<feature type="domain" description="ABC transmembrane type-1" evidence="9">
    <location>
        <begin position="63"/>
        <end position="254"/>
    </location>
</feature>
<keyword evidence="4 8" id="KW-0812">Transmembrane</keyword>
<feature type="transmembrane region" description="Helical" evidence="8">
    <location>
        <begin position="175"/>
        <end position="200"/>
    </location>
</feature>
<dbReference type="GO" id="GO:0055085">
    <property type="term" value="P:transmembrane transport"/>
    <property type="evidence" value="ECO:0007669"/>
    <property type="project" value="InterPro"/>
</dbReference>
<dbReference type="PROSITE" id="PS50928">
    <property type="entry name" value="ABC_TM1"/>
    <property type="match status" value="1"/>
</dbReference>
<dbReference type="SUPFAM" id="SSF161098">
    <property type="entry name" value="MetI-like"/>
    <property type="match status" value="1"/>
</dbReference>
<dbReference type="GO" id="GO:0005886">
    <property type="term" value="C:plasma membrane"/>
    <property type="evidence" value="ECO:0007669"/>
    <property type="project" value="UniProtKB-SubCell"/>
</dbReference>
<evidence type="ECO:0000256" key="7">
    <source>
        <dbReference type="SAM" id="MobiDB-lite"/>
    </source>
</evidence>
<dbReference type="PANTHER" id="PTHR43744:SF12">
    <property type="entry name" value="ABC TRANSPORTER PERMEASE PROTEIN MG189-RELATED"/>
    <property type="match status" value="1"/>
</dbReference>
<dbReference type="EMBL" id="FNJB01000010">
    <property type="protein sequence ID" value="SDP56715.1"/>
    <property type="molecule type" value="Genomic_DNA"/>
</dbReference>
<feature type="transmembrane region" description="Helical" evidence="8">
    <location>
        <begin position="134"/>
        <end position="154"/>
    </location>
</feature>
<evidence type="ECO:0000313" key="11">
    <source>
        <dbReference type="Proteomes" id="UP000199651"/>
    </source>
</evidence>
<evidence type="ECO:0000259" key="9">
    <source>
        <dbReference type="PROSITE" id="PS50928"/>
    </source>
</evidence>
<evidence type="ECO:0000256" key="8">
    <source>
        <dbReference type="SAM" id="Phobius"/>
    </source>
</evidence>
<evidence type="ECO:0000256" key="5">
    <source>
        <dbReference type="ARBA" id="ARBA00022989"/>
    </source>
</evidence>
<keyword evidence="11" id="KW-1185">Reference proteome</keyword>
<keyword evidence="5 8" id="KW-1133">Transmembrane helix</keyword>